<dbReference type="OrthoDB" id="68483at2759"/>
<dbReference type="EMBL" id="MCGT01000002">
    <property type="protein sequence ID" value="ORX61921.1"/>
    <property type="molecule type" value="Genomic_DNA"/>
</dbReference>
<feature type="region of interest" description="Disordered" evidence="7">
    <location>
        <begin position="420"/>
        <end position="552"/>
    </location>
</feature>
<keyword evidence="5 6" id="KW-0067">ATP-binding</keyword>
<dbReference type="Proteomes" id="UP000242146">
    <property type="component" value="Unassembled WGS sequence"/>
</dbReference>
<dbReference type="GO" id="GO:0007165">
    <property type="term" value="P:signal transduction"/>
    <property type="evidence" value="ECO:0007669"/>
    <property type="project" value="TreeGrafter"/>
</dbReference>
<evidence type="ECO:0000256" key="7">
    <source>
        <dbReference type="SAM" id="MobiDB-lite"/>
    </source>
</evidence>
<evidence type="ECO:0000256" key="2">
    <source>
        <dbReference type="ARBA" id="ARBA00022679"/>
    </source>
</evidence>
<dbReference type="PANTHER" id="PTHR43895">
    <property type="entry name" value="CALCIUM/CALMODULIN-DEPENDENT PROTEIN KINASE KINASE-RELATED"/>
    <property type="match status" value="1"/>
</dbReference>
<evidence type="ECO:0000256" key="3">
    <source>
        <dbReference type="ARBA" id="ARBA00022741"/>
    </source>
</evidence>
<dbReference type="PANTHER" id="PTHR43895:SF152">
    <property type="entry name" value="SERINE_THREONINE-PROTEIN KINASE TOS3"/>
    <property type="match status" value="1"/>
</dbReference>
<dbReference type="PROSITE" id="PS00107">
    <property type="entry name" value="PROTEIN_KINASE_ATP"/>
    <property type="match status" value="1"/>
</dbReference>
<dbReference type="Pfam" id="PF00069">
    <property type="entry name" value="Pkinase"/>
    <property type="match status" value="1"/>
</dbReference>
<gene>
    <name evidence="9" type="ORF">DM01DRAFT_1331396</name>
</gene>
<evidence type="ECO:0000256" key="1">
    <source>
        <dbReference type="ARBA" id="ARBA00022527"/>
    </source>
</evidence>
<dbReference type="InterPro" id="IPR008271">
    <property type="entry name" value="Ser/Thr_kinase_AS"/>
</dbReference>
<feature type="compositionally biased region" description="Pro residues" evidence="7">
    <location>
        <begin position="541"/>
        <end position="552"/>
    </location>
</feature>
<evidence type="ECO:0000256" key="5">
    <source>
        <dbReference type="ARBA" id="ARBA00022840"/>
    </source>
</evidence>
<keyword evidence="10" id="KW-1185">Reference proteome</keyword>
<feature type="compositionally biased region" description="Basic residues" evidence="7">
    <location>
        <begin position="423"/>
        <end position="441"/>
    </location>
</feature>
<dbReference type="PROSITE" id="PS50011">
    <property type="entry name" value="PROTEIN_KINASE_DOM"/>
    <property type="match status" value="1"/>
</dbReference>
<dbReference type="STRING" id="101127.A0A1X2GV63"/>
<keyword evidence="2" id="KW-0808">Transferase</keyword>
<keyword evidence="3 6" id="KW-0547">Nucleotide-binding</keyword>
<evidence type="ECO:0000259" key="8">
    <source>
        <dbReference type="PROSITE" id="PS50011"/>
    </source>
</evidence>
<evidence type="ECO:0000313" key="10">
    <source>
        <dbReference type="Proteomes" id="UP000242146"/>
    </source>
</evidence>
<feature type="compositionally biased region" description="Acidic residues" evidence="7">
    <location>
        <begin position="502"/>
        <end position="512"/>
    </location>
</feature>
<evidence type="ECO:0000256" key="4">
    <source>
        <dbReference type="ARBA" id="ARBA00022777"/>
    </source>
</evidence>
<keyword evidence="4 9" id="KW-0418">Kinase</keyword>
<dbReference type="SMART" id="SM00220">
    <property type="entry name" value="S_TKc"/>
    <property type="match status" value="1"/>
</dbReference>
<dbReference type="InterPro" id="IPR000719">
    <property type="entry name" value="Prot_kinase_dom"/>
</dbReference>
<evidence type="ECO:0000256" key="6">
    <source>
        <dbReference type="PROSITE-ProRule" id="PRU10141"/>
    </source>
</evidence>
<dbReference type="InterPro" id="IPR011009">
    <property type="entry name" value="Kinase-like_dom_sf"/>
</dbReference>
<keyword evidence="1" id="KW-0723">Serine/threonine-protein kinase</keyword>
<organism evidence="9 10">
    <name type="scientific">Hesseltinella vesiculosa</name>
    <dbReference type="NCBI Taxonomy" id="101127"/>
    <lineage>
        <taxon>Eukaryota</taxon>
        <taxon>Fungi</taxon>
        <taxon>Fungi incertae sedis</taxon>
        <taxon>Mucoromycota</taxon>
        <taxon>Mucoromycotina</taxon>
        <taxon>Mucoromycetes</taxon>
        <taxon>Mucorales</taxon>
        <taxon>Cunninghamellaceae</taxon>
        <taxon>Hesseltinella</taxon>
    </lineage>
</organism>
<protein>
    <submittedName>
        <fullName evidence="9">Kinase-like protein</fullName>
    </submittedName>
</protein>
<feature type="domain" description="Protein kinase" evidence="8">
    <location>
        <begin position="53"/>
        <end position="366"/>
    </location>
</feature>
<dbReference type="InterPro" id="IPR017441">
    <property type="entry name" value="Protein_kinase_ATP_BS"/>
</dbReference>
<feature type="binding site" evidence="6">
    <location>
        <position position="82"/>
    </location>
    <ligand>
        <name>ATP</name>
        <dbReference type="ChEBI" id="CHEBI:30616"/>
    </ligand>
</feature>
<dbReference type="CDD" id="cd14008">
    <property type="entry name" value="STKc_LKB1_CaMKK"/>
    <property type="match status" value="1"/>
</dbReference>
<sequence>MVLSGHSLVPWKSAESLSQHGSPLTQPRTVLTTNTIFKDYDPVTGNKIINQKYMIIREIGRGVHGKVKLAQCLDTQELVAIKIVDKRLRKRQMSHAFLRPSQQQVPTSIDEENERKIRREIAILKKCAHPHVVQLKEIMEDPKATKSIWVSPLVFRPWLISLLTVLEYMDGGEIEWRDENEDPILGLEDARGIFRDVVSGLDYLHYQGVIHRDIKPANLLYSKDHVVKISDFGVSYFNKVLAGDEASVNASQRSDQVDRELAETAGTPAFFAPELCWAGDSRQDYRHRITRAIDVWALGVTLYCFVFGRCPFLAATEYELFEVIPTQPLLFPHAIDSDLKDLLERLLDKDPQKRITLEQVKHHPWVLQDLARPDAWLDEADPRRYQAVCVTDEEVSHAYTMMDRLRKSIHKLSNSFSHLTHNLTRRRAKSTSQPHHPKRSFHTQPPLIETPMNGPVGGSRSIATLTSSPAYPAPTDPCHPLNRSEPHLQDHPPYFDPHSSNDDDLDDTTSDDAQDRPDYQRHNSTASSMSGLVISSRHRQSPPPPLPIAQDR</sequence>
<dbReference type="Gene3D" id="1.10.510.10">
    <property type="entry name" value="Transferase(Phosphotransferase) domain 1"/>
    <property type="match status" value="1"/>
</dbReference>
<evidence type="ECO:0000313" key="9">
    <source>
        <dbReference type="EMBL" id="ORX61921.1"/>
    </source>
</evidence>
<proteinExistence type="predicted"/>
<dbReference type="GO" id="GO:0005524">
    <property type="term" value="F:ATP binding"/>
    <property type="evidence" value="ECO:0007669"/>
    <property type="project" value="UniProtKB-UniRule"/>
</dbReference>
<accession>A0A1X2GV63</accession>
<dbReference type="SUPFAM" id="SSF56112">
    <property type="entry name" value="Protein kinase-like (PK-like)"/>
    <property type="match status" value="1"/>
</dbReference>
<dbReference type="AlphaFoldDB" id="A0A1X2GV63"/>
<comment type="caution">
    <text evidence="9">The sequence shown here is derived from an EMBL/GenBank/DDBJ whole genome shotgun (WGS) entry which is preliminary data.</text>
</comment>
<reference evidence="9 10" key="1">
    <citation type="submission" date="2016-07" db="EMBL/GenBank/DDBJ databases">
        <title>Pervasive Adenine N6-methylation of Active Genes in Fungi.</title>
        <authorList>
            <consortium name="DOE Joint Genome Institute"/>
            <person name="Mondo S.J."/>
            <person name="Dannebaum R.O."/>
            <person name="Kuo R.C."/>
            <person name="Labutti K."/>
            <person name="Haridas S."/>
            <person name="Kuo A."/>
            <person name="Salamov A."/>
            <person name="Ahrendt S.R."/>
            <person name="Lipzen A."/>
            <person name="Sullivan W."/>
            <person name="Andreopoulos W.B."/>
            <person name="Clum A."/>
            <person name="Lindquist E."/>
            <person name="Daum C."/>
            <person name="Ramamoorthy G.K."/>
            <person name="Gryganskyi A."/>
            <person name="Culley D."/>
            <person name="Magnuson J.K."/>
            <person name="James T.Y."/>
            <person name="O'Malley M.A."/>
            <person name="Stajich J.E."/>
            <person name="Spatafora J.W."/>
            <person name="Visel A."/>
            <person name="Grigoriev I.V."/>
        </authorList>
    </citation>
    <scope>NUCLEOTIDE SEQUENCE [LARGE SCALE GENOMIC DNA]</scope>
    <source>
        <strain evidence="9 10">NRRL 3301</strain>
    </source>
</reference>
<name>A0A1X2GV63_9FUNG</name>
<dbReference type="PROSITE" id="PS00108">
    <property type="entry name" value="PROTEIN_KINASE_ST"/>
    <property type="match status" value="1"/>
</dbReference>
<dbReference type="GO" id="GO:0004674">
    <property type="term" value="F:protein serine/threonine kinase activity"/>
    <property type="evidence" value="ECO:0007669"/>
    <property type="project" value="UniProtKB-KW"/>
</dbReference>